<comment type="caution">
    <text evidence="2">The sequence shown here is derived from an EMBL/GenBank/DDBJ whole genome shotgun (WGS) entry which is preliminary data.</text>
</comment>
<protein>
    <submittedName>
        <fullName evidence="2">Uncharacterized protein</fullName>
    </submittedName>
</protein>
<reference evidence="2" key="2">
    <citation type="journal article" date="2022" name="Hortic Res">
        <title>The genome of Dioscorea zingiberensis sheds light on the biosynthesis, origin and evolution of the medicinally important diosgenin saponins.</title>
        <authorList>
            <person name="Li Y."/>
            <person name="Tan C."/>
            <person name="Li Z."/>
            <person name="Guo J."/>
            <person name="Li S."/>
            <person name="Chen X."/>
            <person name="Wang C."/>
            <person name="Dai X."/>
            <person name="Yang H."/>
            <person name="Song W."/>
            <person name="Hou L."/>
            <person name="Xu J."/>
            <person name="Tong Z."/>
            <person name="Xu A."/>
            <person name="Yuan X."/>
            <person name="Wang W."/>
            <person name="Yang Q."/>
            <person name="Chen L."/>
            <person name="Sun Z."/>
            <person name="Wang K."/>
            <person name="Pan B."/>
            <person name="Chen J."/>
            <person name="Bao Y."/>
            <person name="Liu F."/>
            <person name="Qi X."/>
            <person name="Gang D.R."/>
            <person name="Wen J."/>
            <person name="Li J."/>
        </authorList>
    </citation>
    <scope>NUCLEOTIDE SEQUENCE</scope>
    <source>
        <strain evidence="2">Dzin_1.0</strain>
    </source>
</reference>
<feature type="region of interest" description="Disordered" evidence="1">
    <location>
        <begin position="73"/>
        <end position="122"/>
    </location>
</feature>
<reference evidence="2" key="1">
    <citation type="submission" date="2021-03" db="EMBL/GenBank/DDBJ databases">
        <authorList>
            <person name="Li Z."/>
            <person name="Yang C."/>
        </authorList>
    </citation>
    <scope>NUCLEOTIDE SEQUENCE</scope>
    <source>
        <strain evidence="2">Dzin_1.0</strain>
        <tissue evidence="2">Leaf</tissue>
    </source>
</reference>
<feature type="compositionally biased region" description="Basic residues" evidence="1">
    <location>
        <begin position="80"/>
        <end position="101"/>
    </location>
</feature>
<feature type="region of interest" description="Disordered" evidence="1">
    <location>
        <begin position="1"/>
        <end position="38"/>
    </location>
</feature>
<dbReference type="EMBL" id="JAGGNH010000008">
    <property type="protein sequence ID" value="KAJ0966421.1"/>
    <property type="molecule type" value="Genomic_DNA"/>
</dbReference>
<name>A0A9D5H7Q8_9LILI</name>
<proteinExistence type="predicted"/>
<evidence type="ECO:0000313" key="2">
    <source>
        <dbReference type="EMBL" id="KAJ0966421.1"/>
    </source>
</evidence>
<accession>A0A9D5H7Q8</accession>
<sequence>MSQVFNTPEQALHQPPSGHGVRKLRPRRNTREGAEPDAMNILVDIPATEAVVVNQMLPQNPATEADVVNIHVEEPPKEKTQKKKSKKAKKAPATALKKRKIWIPARSGATSGSVATGHGGNG</sequence>
<organism evidence="2 3">
    <name type="scientific">Dioscorea zingiberensis</name>
    <dbReference type="NCBI Taxonomy" id="325984"/>
    <lineage>
        <taxon>Eukaryota</taxon>
        <taxon>Viridiplantae</taxon>
        <taxon>Streptophyta</taxon>
        <taxon>Embryophyta</taxon>
        <taxon>Tracheophyta</taxon>
        <taxon>Spermatophyta</taxon>
        <taxon>Magnoliopsida</taxon>
        <taxon>Liliopsida</taxon>
        <taxon>Dioscoreales</taxon>
        <taxon>Dioscoreaceae</taxon>
        <taxon>Dioscorea</taxon>
    </lineage>
</organism>
<evidence type="ECO:0000256" key="1">
    <source>
        <dbReference type="SAM" id="MobiDB-lite"/>
    </source>
</evidence>
<dbReference type="Proteomes" id="UP001085076">
    <property type="component" value="Miscellaneous, Linkage group lg08"/>
</dbReference>
<evidence type="ECO:0000313" key="3">
    <source>
        <dbReference type="Proteomes" id="UP001085076"/>
    </source>
</evidence>
<gene>
    <name evidence="2" type="ORF">J5N97_027559</name>
</gene>
<keyword evidence="3" id="KW-1185">Reference proteome</keyword>
<dbReference type="AlphaFoldDB" id="A0A9D5H7Q8"/>